<keyword evidence="1" id="KW-0812">Transmembrane</keyword>
<dbReference type="Proteomes" id="UP000286402">
    <property type="component" value="Unassembled WGS sequence"/>
</dbReference>
<dbReference type="Pfam" id="PF07963">
    <property type="entry name" value="N_methyl"/>
    <property type="match status" value="1"/>
</dbReference>
<dbReference type="AlphaFoldDB" id="A0A420FB10"/>
<name>A0A420FB10_9SPHI</name>
<evidence type="ECO:0000313" key="3">
    <source>
        <dbReference type="Proteomes" id="UP000286402"/>
    </source>
</evidence>
<dbReference type="InterPro" id="IPR012902">
    <property type="entry name" value="N_methyl_site"/>
</dbReference>
<dbReference type="RefSeq" id="WP_120336690.1">
    <property type="nucleotide sequence ID" value="NZ_MCAQ01000030.1"/>
</dbReference>
<gene>
    <name evidence="2" type="ORF">BCY89_20400</name>
</gene>
<evidence type="ECO:0000256" key="1">
    <source>
        <dbReference type="SAM" id="Phobius"/>
    </source>
</evidence>
<keyword evidence="1" id="KW-1133">Transmembrane helix</keyword>
<dbReference type="EMBL" id="MCAQ01000030">
    <property type="protein sequence ID" value="RKF30163.1"/>
    <property type="molecule type" value="Genomic_DNA"/>
</dbReference>
<comment type="caution">
    <text evidence="2">The sequence shown here is derived from an EMBL/GenBank/DDBJ whole genome shotgun (WGS) entry which is preliminary data.</text>
</comment>
<accession>A0A420FB10</accession>
<proteinExistence type="predicted"/>
<reference evidence="2 3" key="1">
    <citation type="submission" date="2016-07" db="EMBL/GenBank/DDBJ databases">
        <title>Genome analysis of Sphingobacterium siyangense T12B17.</title>
        <authorList>
            <person name="Xu D."/>
            <person name="Su Y."/>
            <person name="Zheng S."/>
        </authorList>
    </citation>
    <scope>NUCLEOTIDE SEQUENCE [LARGE SCALE GENOMIC DNA]</scope>
    <source>
        <strain evidence="2 3">T12B17</strain>
    </source>
</reference>
<keyword evidence="1" id="KW-0472">Membrane</keyword>
<organism evidence="2 3">
    <name type="scientific">Sphingobacterium siyangense</name>
    <dbReference type="NCBI Taxonomy" id="459529"/>
    <lineage>
        <taxon>Bacteria</taxon>
        <taxon>Pseudomonadati</taxon>
        <taxon>Bacteroidota</taxon>
        <taxon>Sphingobacteriia</taxon>
        <taxon>Sphingobacteriales</taxon>
        <taxon>Sphingobacteriaceae</taxon>
        <taxon>Sphingobacterium</taxon>
    </lineage>
</organism>
<keyword evidence="3" id="KW-1185">Reference proteome</keyword>
<sequence>MSKQKLKAFTLMELTIAMLISAISIGMAFYMFQYFQQLFLRQQKQRQERFSYSLFKHLLEQDINKSLWLKTSENGLICENESGNISYEFTPKFIVRNQNTVEKDTFLIQTVNLDMTPRTQHLPSEELTDHINLNIRFENKEHQFDYFKIYSAQQLLQLESGITN</sequence>
<feature type="transmembrane region" description="Helical" evidence="1">
    <location>
        <begin position="12"/>
        <end position="32"/>
    </location>
</feature>
<evidence type="ECO:0000313" key="2">
    <source>
        <dbReference type="EMBL" id="RKF30163.1"/>
    </source>
</evidence>
<evidence type="ECO:0008006" key="4">
    <source>
        <dbReference type="Google" id="ProtNLM"/>
    </source>
</evidence>
<protein>
    <recommendedName>
        <fullName evidence="4">Prepilin-type N-terminal cleavage/methylation domain-containing protein</fullName>
    </recommendedName>
</protein>